<dbReference type="EMBL" id="FNWL01000002">
    <property type="protein sequence ID" value="SEH15844.1"/>
    <property type="molecule type" value="Genomic_DNA"/>
</dbReference>
<feature type="domain" description="CHRD" evidence="1">
    <location>
        <begin position="79"/>
        <end position="190"/>
    </location>
</feature>
<dbReference type="Pfam" id="PF07452">
    <property type="entry name" value="CHRD"/>
    <property type="match status" value="1"/>
</dbReference>
<accession>A0A1H6G1H1</accession>
<evidence type="ECO:0000313" key="3">
    <source>
        <dbReference type="Proteomes" id="UP000199112"/>
    </source>
</evidence>
<sequence length="196" mass="21637">MRRFRGSVWVITETDDAYSTRATRDEFGEISSRYAGSFTVTESQIITLYNEEFYQDVHTEEFEDGEVRDQLTPTDQDVQLFDADLTGGTTVLGHATGSLTDGELTVGGDFSGLRSRLENQMENVLAPAITIYTNGDNSSTYELIADIEDDEGSGQFAGSYELTDEELEALRSGELTVEISTEDHPDGAATDEFVPR</sequence>
<reference evidence="3" key="1">
    <citation type="submission" date="2016-10" db="EMBL/GenBank/DDBJ databases">
        <authorList>
            <person name="Varghese N."/>
            <person name="Submissions S."/>
        </authorList>
    </citation>
    <scope>NUCLEOTIDE SEQUENCE [LARGE SCALE GENOMIC DNA]</scope>
    <source>
        <strain evidence="3">CGMCC 1.8981</strain>
    </source>
</reference>
<name>A0A1H6G1H1_9EURY</name>
<dbReference type="AlphaFoldDB" id="A0A1H6G1H1"/>
<evidence type="ECO:0000313" key="2">
    <source>
        <dbReference type="EMBL" id="SEH15844.1"/>
    </source>
</evidence>
<dbReference type="Proteomes" id="UP000199112">
    <property type="component" value="Unassembled WGS sequence"/>
</dbReference>
<keyword evidence="3" id="KW-1185">Reference proteome</keyword>
<dbReference type="SMART" id="SM00754">
    <property type="entry name" value="CHRD"/>
    <property type="match status" value="1"/>
</dbReference>
<protein>
    <submittedName>
        <fullName evidence="2">CHRD domain-containing protein</fullName>
    </submittedName>
</protein>
<proteinExistence type="predicted"/>
<gene>
    <name evidence="2" type="ORF">SAMN04487967_2270</name>
</gene>
<evidence type="ECO:0000259" key="1">
    <source>
        <dbReference type="SMART" id="SM00754"/>
    </source>
</evidence>
<dbReference type="InterPro" id="IPR010895">
    <property type="entry name" value="CHRD"/>
</dbReference>
<organism evidence="2 3">
    <name type="scientific">Natronorubrum sediminis</name>
    <dbReference type="NCBI Taxonomy" id="640943"/>
    <lineage>
        <taxon>Archaea</taxon>
        <taxon>Methanobacteriati</taxon>
        <taxon>Methanobacteriota</taxon>
        <taxon>Stenosarchaea group</taxon>
        <taxon>Halobacteria</taxon>
        <taxon>Halobacteriales</taxon>
        <taxon>Natrialbaceae</taxon>
        <taxon>Natronorubrum</taxon>
    </lineage>
</organism>